<dbReference type="Proteomes" id="UP000034913">
    <property type="component" value="Unassembled WGS sequence"/>
</dbReference>
<evidence type="ECO:0000259" key="2">
    <source>
        <dbReference type="Pfam" id="PF22570"/>
    </source>
</evidence>
<dbReference type="Pfam" id="PF22570">
    <property type="entry name" value="LiaF-TM"/>
    <property type="match status" value="1"/>
</dbReference>
<keyword evidence="1" id="KW-0472">Membrane</keyword>
<gene>
    <name evidence="3" type="ORF">VF00_C0001G0111</name>
</gene>
<name>A0A0G1X867_UNCK3</name>
<reference evidence="3 4" key="1">
    <citation type="journal article" date="2015" name="Nature">
        <title>rRNA introns, odd ribosomes, and small enigmatic genomes across a large radiation of phyla.</title>
        <authorList>
            <person name="Brown C.T."/>
            <person name="Hug L.A."/>
            <person name="Thomas B.C."/>
            <person name="Sharon I."/>
            <person name="Castelle C.J."/>
            <person name="Singh A."/>
            <person name="Wilkins M.J."/>
            <person name="Williams K.H."/>
            <person name="Banfield J.F."/>
        </authorList>
    </citation>
    <scope>NUCLEOTIDE SEQUENCE [LARGE SCALE GENOMIC DNA]</scope>
</reference>
<feature type="transmembrane region" description="Helical" evidence="1">
    <location>
        <begin position="20"/>
        <end position="36"/>
    </location>
</feature>
<feature type="domain" description="LiaF transmembrane" evidence="2">
    <location>
        <begin position="20"/>
        <end position="60"/>
    </location>
</feature>
<accession>A0A0G1X867</accession>
<keyword evidence="1" id="KW-1133">Transmembrane helix</keyword>
<sequence>MAKGPHNHFLFGEMDMFDQLILLVVGIIVLLINLGLLDRVWLAYWPVLLILIAFKEIMQNR</sequence>
<dbReference type="InterPro" id="IPR054331">
    <property type="entry name" value="LiaF_TM"/>
</dbReference>
<organism evidence="3 4">
    <name type="scientific">candidate division Kazan bacterium GW2011_GWB1_52_7</name>
    <dbReference type="NCBI Taxonomy" id="1620414"/>
    <lineage>
        <taxon>Bacteria</taxon>
        <taxon>Bacteria division Kazan-3B-28</taxon>
    </lineage>
</organism>
<dbReference type="AlphaFoldDB" id="A0A0G1X867"/>
<keyword evidence="1" id="KW-0812">Transmembrane</keyword>
<dbReference type="EMBL" id="LCRB01000001">
    <property type="protein sequence ID" value="KKW27176.1"/>
    <property type="molecule type" value="Genomic_DNA"/>
</dbReference>
<evidence type="ECO:0000256" key="1">
    <source>
        <dbReference type="SAM" id="Phobius"/>
    </source>
</evidence>
<protein>
    <recommendedName>
        <fullName evidence="2">LiaF transmembrane domain-containing protein</fullName>
    </recommendedName>
</protein>
<evidence type="ECO:0000313" key="4">
    <source>
        <dbReference type="Proteomes" id="UP000034913"/>
    </source>
</evidence>
<feature type="transmembrane region" description="Helical" evidence="1">
    <location>
        <begin position="42"/>
        <end position="58"/>
    </location>
</feature>
<evidence type="ECO:0000313" key="3">
    <source>
        <dbReference type="EMBL" id="KKW27176.1"/>
    </source>
</evidence>
<comment type="caution">
    <text evidence="3">The sequence shown here is derived from an EMBL/GenBank/DDBJ whole genome shotgun (WGS) entry which is preliminary data.</text>
</comment>
<proteinExistence type="predicted"/>